<evidence type="ECO:0000256" key="1">
    <source>
        <dbReference type="ARBA" id="ARBA00004141"/>
    </source>
</evidence>
<reference evidence="8 9" key="1">
    <citation type="submission" date="2015-07" db="EMBL/GenBank/DDBJ databases">
        <authorList>
            <person name="Noorani M."/>
        </authorList>
    </citation>
    <scope>NUCLEOTIDE SEQUENCE [LARGE SCALE GENOMIC DNA]</scope>
    <source>
        <strain evidence="8 9">CECT 5088</strain>
    </source>
</reference>
<comment type="similarity">
    <text evidence="2">Belongs to the drug/metabolite transporter (DMT) superfamily. 10 TMS drug/metabolite exporter (DME) (TC 2.A.7.3) family.</text>
</comment>
<dbReference type="Proteomes" id="UP000048908">
    <property type="component" value="Unassembled WGS sequence"/>
</dbReference>
<dbReference type="SUPFAM" id="SSF103481">
    <property type="entry name" value="Multidrug resistance efflux transporter EmrE"/>
    <property type="match status" value="2"/>
</dbReference>
<feature type="transmembrane region" description="Helical" evidence="6">
    <location>
        <begin position="131"/>
        <end position="149"/>
    </location>
</feature>
<keyword evidence="4 6" id="KW-1133">Transmembrane helix</keyword>
<feature type="transmembrane region" description="Helical" evidence="6">
    <location>
        <begin position="280"/>
        <end position="297"/>
    </location>
</feature>
<dbReference type="STRING" id="282197.SAMN04488517_101583"/>
<feature type="transmembrane region" description="Helical" evidence="6">
    <location>
        <begin position="71"/>
        <end position="93"/>
    </location>
</feature>
<dbReference type="PANTHER" id="PTHR22911">
    <property type="entry name" value="ACYL-MALONYL CONDENSING ENZYME-RELATED"/>
    <property type="match status" value="1"/>
</dbReference>
<dbReference type="EMBL" id="CXPG01000014">
    <property type="protein sequence ID" value="CTQ32649.1"/>
    <property type="molecule type" value="Genomic_DNA"/>
</dbReference>
<evidence type="ECO:0000313" key="9">
    <source>
        <dbReference type="Proteomes" id="UP000048908"/>
    </source>
</evidence>
<dbReference type="Gene3D" id="1.10.3730.20">
    <property type="match status" value="1"/>
</dbReference>
<dbReference type="InterPro" id="IPR000620">
    <property type="entry name" value="EamA_dom"/>
</dbReference>
<keyword evidence="5 6" id="KW-0472">Membrane</keyword>
<dbReference type="InterPro" id="IPR037185">
    <property type="entry name" value="EmrE-like"/>
</dbReference>
<proteinExistence type="inferred from homology"/>
<evidence type="ECO:0000256" key="2">
    <source>
        <dbReference type="ARBA" id="ARBA00009853"/>
    </source>
</evidence>
<evidence type="ECO:0000313" key="8">
    <source>
        <dbReference type="EMBL" id="CTQ32649.1"/>
    </source>
</evidence>
<feature type="transmembrane region" description="Helical" evidence="6">
    <location>
        <begin position="215"/>
        <end position="239"/>
    </location>
</feature>
<sequence>MGAFSLVVLAPGLPERGGPRNLRSMVASSPAPTSGSTASGVGLRLAAVGFATGLGFCIHGAADHARTGQIVFLRSALSIPFLLVWAAAMAPVADWRPRAPRKHLVRGVAGGLSMVLNFYALGQLPVSNAQALSYLAPVLSIPAAVILLGERLSRRTVIAVALGFAGMIAMLYTAIDRPGWGLGQLTGVMAGIASAGIMALVRVHIKAMTATETTISIALSFAVVTTCLGAVAVAVTGWVPMTPVLWAWMLGAGALGAATHVTATAAVARAPVSTLAPFDYAGLVFAVVLEFALYSVLPGPWGWLGIGLIMAAGLLTAWTGRPIAAGLRLR</sequence>
<evidence type="ECO:0000256" key="3">
    <source>
        <dbReference type="ARBA" id="ARBA00022692"/>
    </source>
</evidence>
<feature type="transmembrane region" description="Helical" evidence="6">
    <location>
        <begin position="156"/>
        <end position="175"/>
    </location>
</feature>
<feature type="transmembrane region" description="Helical" evidence="6">
    <location>
        <begin position="41"/>
        <end position="59"/>
    </location>
</feature>
<name>A0A0M6XNJ3_9RHOB</name>
<accession>A0A0M6XNJ3</accession>
<evidence type="ECO:0000256" key="6">
    <source>
        <dbReference type="SAM" id="Phobius"/>
    </source>
</evidence>
<gene>
    <name evidence="8" type="ORF">JAN5088_01420</name>
</gene>
<dbReference type="RefSeq" id="WP_082429851.1">
    <property type="nucleotide sequence ID" value="NZ_CXPG01000014.1"/>
</dbReference>
<organism evidence="8 9">
    <name type="scientific">Jannaschia rubra</name>
    <dbReference type="NCBI Taxonomy" id="282197"/>
    <lineage>
        <taxon>Bacteria</taxon>
        <taxon>Pseudomonadati</taxon>
        <taxon>Pseudomonadota</taxon>
        <taxon>Alphaproteobacteria</taxon>
        <taxon>Rhodobacterales</taxon>
        <taxon>Roseobacteraceae</taxon>
        <taxon>Jannaschia</taxon>
    </lineage>
</organism>
<feature type="transmembrane region" description="Helical" evidence="6">
    <location>
        <begin position="303"/>
        <end position="320"/>
    </location>
</feature>
<feature type="transmembrane region" description="Helical" evidence="6">
    <location>
        <begin position="245"/>
        <end position="268"/>
    </location>
</feature>
<dbReference type="GO" id="GO:0016020">
    <property type="term" value="C:membrane"/>
    <property type="evidence" value="ECO:0007669"/>
    <property type="project" value="UniProtKB-SubCell"/>
</dbReference>
<dbReference type="PANTHER" id="PTHR22911:SF6">
    <property type="entry name" value="SOLUTE CARRIER FAMILY 35 MEMBER G1"/>
    <property type="match status" value="1"/>
</dbReference>
<evidence type="ECO:0000256" key="5">
    <source>
        <dbReference type="ARBA" id="ARBA00023136"/>
    </source>
</evidence>
<keyword evidence="9" id="KW-1185">Reference proteome</keyword>
<comment type="subcellular location">
    <subcellularLocation>
        <location evidence="1">Membrane</location>
        <topology evidence="1">Multi-pass membrane protein</topology>
    </subcellularLocation>
</comment>
<feature type="domain" description="EamA" evidence="7">
    <location>
        <begin position="43"/>
        <end position="171"/>
    </location>
</feature>
<dbReference type="Pfam" id="PF00892">
    <property type="entry name" value="EamA"/>
    <property type="match status" value="1"/>
</dbReference>
<dbReference type="OrthoDB" id="8478503at2"/>
<protein>
    <submittedName>
        <fullName evidence="8">Putative chloramphenical resistance permease RarD</fullName>
    </submittedName>
</protein>
<evidence type="ECO:0000259" key="7">
    <source>
        <dbReference type="Pfam" id="PF00892"/>
    </source>
</evidence>
<keyword evidence="3 6" id="KW-0812">Transmembrane</keyword>
<dbReference type="AlphaFoldDB" id="A0A0M6XNJ3"/>
<feature type="transmembrane region" description="Helical" evidence="6">
    <location>
        <begin position="181"/>
        <end position="203"/>
    </location>
</feature>
<evidence type="ECO:0000256" key="4">
    <source>
        <dbReference type="ARBA" id="ARBA00022989"/>
    </source>
</evidence>